<dbReference type="InterPro" id="IPR027417">
    <property type="entry name" value="P-loop_NTPase"/>
</dbReference>
<dbReference type="SUPFAM" id="SSF52540">
    <property type="entry name" value="P-loop containing nucleoside triphosphate hydrolases"/>
    <property type="match status" value="1"/>
</dbReference>
<name>A0A2S7SQN7_9BACT</name>
<dbReference type="EMBL" id="PPSL01000010">
    <property type="protein sequence ID" value="PQJ08915.1"/>
    <property type="molecule type" value="Genomic_DNA"/>
</dbReference>
<organism evidence="2 3">
    <name type="scientific">Flavipsychrobacter stenotrophus</name>
    <dbReference type="NCBI Taxonomy" id="2077091"/>
    <lineage>
        <taxon>Bacteria</taxon>
        <taxon>Pseudomonadati</taxon>
        <taxon>Bacteroidota</taxon>
        <taxon>Chitinophagia</taxon>
        <taxon>Chitinophagales</taxon>
        <taxon>Chitinophagaceae</taxon>
        <taxon>Flavipsychrobacter</taxon>
    </lineage>
</organism>
<protein>
    <recommendedName>
        <fullName evidence="1">DNA 3'-5' helicase II</fullName>
    </recommendedName>
</protein>
<dbReference type="OrthoDB" id="9765670at2"/>
<dbReference type="RefSeq" id="WP_105041343.1">
    <property type="nucleotide sequence ID" value="NZ_PPSL01000010.1"/>
</dbReference>
<keyword evidence="2" id="KW-0378">Hydrolase</keyword>
<dbReference type="GO" id="GO:0005524">
    <property type="term" value="F:ATP binding"/>
    <property type="evidence" value="ECO:0007669"/>
    <property type="project" value="UniProtKB-KW"/>
</dbReference>
<dbReference type="GO" id="GO:0003677">
    <property type="term" value="F:DNA binding"/>
    <property type="evidence" value="ECO:0007669"/>
    <property type="project" value="InterPro"/>
</dbReference>
<accession>A0A2S7SQN7</accession>
<keyword evidence="2" id="KW-0547">Nucleotide-binding</keyword>
<dbReference type="GO" id="GO:0043138">
    <property type="term" value="F:3'-5' DNA helicase activity"/>
    <property type="evidence" value="ECO:0007669"/>
    <property type="project" value="TreeGrafter"/>
</dbReference>
<proteinExistence type="predicted"/>
<dbReference type="GO" id="GO:0000725">
    <property type="term" value="P:recombinational repair"/>
    <property type="evidence" value="ECO:0007669"/>
    <property type="project" value="TreeGrafter"/>
</dbReference>
<dbReference type="InterPro" id="IPR000212">
    <property type="entry name" value="DNA_helicase_UvrD/REP"/>
</dbReference>
<keyword evidence="2" id="KW-0347">Helicase</keyword>
<dbReference type="PANTHER" id="PTHR11070:SF2">
    <property type="entry name" value="ATP-DEPENDENT DNA HELICASE SRS2"/>
    <property type="match status" value="1"/>
</dbReference>
<dbReference type="Pfam" id="PF13245">
    <property type="entry name" value="AAA_19"/>
    <property type="match status" value="1"/>
</dbReference>
<evidence type="ECO:0000256" key="1">
    <source>
        <dbReference type="ARBA" id="ARBA00034923"/>
    </source>
</evidence>
<reference evidence="2 3" key="1">
    <citation type="submission" date="2018-01" db="EMBL/GenBank/DDBJ databases">
        <title>A novel member of the phylum Bacteroidetes isolated from glacier ice.</title>
        <authorList>
            <person name="Liu Q."/>
            <person name="Xin Y.-H."/>
        </authorList>
    </citation>
    <scope>NUCLEOTIDE SEQUENCE [LARGE SCALE GENOMIC DNA]</scope>
    <source>
        <strain evidence="2 3">RB1R16</strain>
    </source>
</reference>
<dbReference type="Gene3D" id="3.40.50.300">
    <property type="entry name" value="P-loop containing nucleotide triphosphate hydrolases"/>
    <property type="match status" value="2"/>
</dbReference>
<keyword evidence="3" id="KW-1185">Reference proteome</keyword>
<dbReference type="PANTHER" id="PTHR11070">
    <property type="entry name" value="UVRD / RECB / PCRA DNA HELICASE FAMILY MEMBER"/>
    <property type="match status" value="1"/>
</dbReference>
<gene>
    <name evidence="2" type="ORF">CJD36_021865</name>
</gene>
<dbReference type="Proteomes" id="UP000239872">
    <property type="component" value="Unassembled WGS sequence"/>
</dbReference>
<evidence type="ECO:0000313" key="3">
    <source>
        <dbReference type="Proteomes" id="UP000239872"/>
    </source>
</evidence>
<dbReference type="GO" id="GO:0005829">
    <property type="term" value="C:cytosol"/>
    <property type="evidence" value="ECO:0007669"/>
    <property type="project" value="TreeGrafter"/>
</dbReference>
<sequence>MAEKLGVIEEIFYHVSKGENFLLSGGAGSGKTYSLVQVLKRIFELNPKANVACITYTNVAVKEINSRVRFENLRVSTIHDFLWDNIKTFQKNLKESLVELISSEKIVDSSGEDINLNYLKNKAVEYKEWRKVKDGIISHDEVIALSEYMFATYPLLSDILKDKYQYILIDEYQDTAAEVIRILLDYLQKSKKKNIIGFFGDSMQSIYDGTVGNIVSYVNSGVVKEVLKEDNRRNPKVVIDLANKLRIDKIRQKPADDENAMNYNKNGSIKFLYSDNADFTAIKETEYFNGWNFKDSKETKELYLTHNLIAPKAGFLELMAIYDRDPILGLKSEIIARIKRDNLAIDETQSFDAIVDLVPLRNRQRELKKDVILRNYPDLYNELKDLPFEKVRRLYLDKDQLIGNKKGTEEEERKKGSKRDGLIKHLFHIQECIFLYEQSKYNEFIRANGYKVTSIQDKIDLREAINVLKGMKDRSIEDVIDFADSSKIWPKSDSLFEFLEEKEYVFNRVKKVKYQEFCNLHDYVEGYTPFSTQHNIKGSEFDNVFVVLDNGRWNDYNFEYLFLDQGTQSVLERTQKIFYVCCTRAKEKLIVFYHDPKSEVIQKAKDLFGHGNVFKI</sequence>
<keyword evidence="2" id="KW-0067">ATP-binding</keyword>
<dbReference type="AlphaFoldDB" id="A0A2S7SQN7"/>
<evidence type="ECO:0000313" key="2">
    <source>
        <dbReference type="EMBL" id="PQJ08915.1"/>
    </source>
</evidence>
<dbReference type="GO" id="GO:0016787">
    <property type="term" value="F:hydrolase activity"/>
    <property type="evidence" value="ECO:0007669"/>
    <property type="project" value="UniProtKB-KW"/>
</dbReference>
<comment type="caution">
    <text evidence="2">The sequence shown here is derived from an EMBL/GenBank/DDBJ whole genome shotgun (WGS) entry which is preliminary data.</text>
</comment>